<name>A0ABQ5DRX1_9ASTR</name>
<dbReference type="PANTHER" id="PTHR33240:SF15">
    <property type="entry name" value="GAG-PRO-LIKE PROTEIN"/>
    <property type="match status" value="1"/>
</dbReference>
<reference evidence="1" key="1">
    <citation type="journal article" date="2022" name="Int. J. Mol. Sci.">
        <title>Draft Genome of Tanacetum Coccineum: Genomic Comparison of Closely Related Tanacetum-Family Plants.</title>
        <authorList>
            <person name="Yamashiro T."/>
            <person name="Shiraishi A."/>
            <person name="Nakayama K."/>
            <person name="Satake H."/>
        </authorList>
    </citation>
    <scope>NUCLEOTIDE SEQUENCE</scope>
</reference>
<evidence type="ECO:0000313" key="2">
    <source>
        <dbReference type="Proteomes" id="UP001151760"/>
    </source>
</evidence>
<organism evidence="1 2">
    <name type="scientific">Tanacetum coccineum</name>
    <dbReference type="NCBI Taxonomy" id="301880"/>
    <lineage>
        <taxon>Eukaryota</taxon>
        <taxon>Viridiplantae</taxon>
        <taxon>Streptophyta</taxon>
        <taxon>Embryophyta</taxon>
        <taxon>Tracheophyta</taxon>
        <taxon>Spermatophyta</taxon>
        <taxon>Magnoliopsida</taxon>
        <taxon>eudicotyledons</taxon>
        <taxon>Gunneridae</taxon>
        <taxon>Pentapetalae</taxon>
        <taxon>asterids</taxon>
        <taxon>campanulids</taxon>
        <taxon>Asterales</taxon>
        <taxon>Asteraceae</taxon>
        <taxon>Asteroideae</taxon>
        <taxon>Anthemideae</taxon>
        <taxon>Anthemidinae</taxon>
        <taxon>Tanacetum</taxon>
    </lineage>
</organism>
<gene>
    <name evidence="1" type="ORF">Tco_0941635</name>
</gene>
<sequence length="201" mass="23292">MQPPTTSLIGFVGQKSWPLGIISLPMTLSDYRGHIRKTIIVEFIIIRTPSPYNVILRRLAMRQLGSFASILHTIMKFPTQDEIVVIRGETPHLICNHISLKRDCTFEKEQVPDEENNEEKIVINEAYPEQKVIIGKSLPGRLKQQLFELLYSNINIFAWTPADMIGIPRELAEHRLNIHPRTFPVWQKKRVLEKERCDVIT</sequence>
<dbReference type="PANTHER" id="PTHR33240">
    <property type="entry name" value="OS08G0508500 PROTEIN"/>
    <property type="match status" value="1"/>
</dbReference>
<reference evidence="1" key="2">
    <citation type="submission" date="2022-01" db="EMBL/GenBank/DDBJ databases">
        <authorList>
            <person name="Yamashiro T."/>
            <person name="Shiraishi A."/>
            <person name="Satake H."/>
            <person name="Nakayama K."/>
        </authorList>
    </citation>
    <scope>NUCLEOTIDE SEQUENCE</scope>
</reference>
<evidence type="ECO:0008006" key="3">
    <source>
        <dbReference type="Google" id="ProtNLM"/>
    </source>
</evidence>
<comment type="caution">
    <text evidence="1">The sequence shown here is derived from an EMBL/GenBank/DDBJ whole genome shotgun (WGS) entry which is preliminary data.</text>
</comment>
<dbReference type="Proteomes" id="UP001151760">
    <property type="component" value="Unassembled WGS sequence"/>
</dbReference>
<keyword evidence="2" id="KW-1185">Reference proteome</keyword>
<proteinExistence type="predicted"/>
<evidence type="ECO:0000313" key="1">
    <source>
        <dbReference type="EMBL" id="GJT41770.1"/>
    </source>
</evidence>
<accession>A0ABQ5DRX1</accession>
<protein>
    <recommendedName>
        <fullName evidence="3">Reverse transcriptase domain-containing protein</fullName>
    </recommendedName>
</protein>
<dbReference type="EMBL" id="BQNB010015589">
    <property type="protein sequence ID" value="GJT41770.1"/>
    <property type="molecule type" value="Genomic_DNA"/>
</dbReference>